<keyword evidence="4" id="KW-1185">Reference proteome</keyword>
<keyword evidence="2" id="KW-0808">Transferase</keyword>
<dbReference type="Pfam" id="PF02458">
    <property type="entry name" value="Transferase"/>
    <property type="match status" value="1"/>
</dbReference>
<dbReference type="Proteomes" id="UP001237642">
    <property type="component" value="Unassembled WGS sequence"/>
</dbReference>
<comment type="similarity">
    <text evidence="1">Belongs to the plant acyltransferase family.</text>
</comment>
<dbReference type="InterPro" id="IPR023213">
    <property type="entry name" value="CAT-like_dom_sf"/>
</dbReference>
<dbReference type="InterPro" id="IPR050898">
    <property type="entry name" value="Plant_acyltransferase"/>
</dbReference>
<gene>
    <name evidence="3" type="ORF">POM88_002285</name>
</gene>
<evidence type="ECO:0000313" key="3">
    <source>
        <dbReference type="EMBL" id="KAK1402680.1"/>
    </source>
</evidence>
<sequence>MEKQESLVFTVTRRSPELITPAKPTPHEYKLLSDIDDQEGLRFQIPIIQFYRMSNNLLKMDPVKVIRDALSETLVFYYPLAGRLREGAGRKLGVECTGEGVMFVEADANVTLDQFGDALQPPFPCFQELLFDVPGSTGVLDCPLLHIQVTRLKCGGFIFASRNNHTMCDAAGLVQFLTALGEIARGASAPSILPVWQRELLTARDPPRITCTHHQFNDVANIDIPLDDIVHRSFFFGPTEICALRQLVPPQLGKYSSFELLTACLWRCCIRSLKLDPEEEVRICCLVNARGRFNPPLLPVGYYGNAFVNPAAVTTAGKLCQNPIGYALKLVQKAKEDVTEEYIKSLADLMVLKGRPHYSTAARIYVVLDLRHAGFGEVDFGWGRPAYGGPDRGEVMVSSYISAKNKKGENGILVPVYLPSFAMESFVVELDSMLKNNDHLVIDDTLLHIRSTL</sequence>
<organism evidence="3 4">
    <name type="scientific">Heracleum sosnowskyi</name>
    <dbReference type="NCBI Taxonomy" id="360622"/>
    <lineage>
        <taxon>Eukaryota</taxon>
        <taxon>Viridiplantae</taxon>
        <taxon>Streptophyta</taxon>
        <taxon>Embryophyta</taxon>
        <taxon>Tracheophyta</taxon>
        <taxon>Spermatophyta</taxon>
        <taxon>Magnoliopsida</taxon>
        <taxon>eudicotyledons</taxon>
        <taxon>Gunneridae</taxon>
        <taxon>Pentapetalae</taxon>
        <taxon>asterids</taxon>
        <taxon>campanulids</taxon>
        <taxon>Apiales</taxon>
        <taxon>Apiaceae</taxon>
        <taxon>Apioideae</taxon>
        <taxon>apioid superclade</taxon>
        <taxon>Tordylieae</taxon>
        <taxon>Tordyliinae</taxon>
        <taxon>Heracleum</taxon>
    </lineage>
</organism>
<evidence type="ECO:0000256" key="1">
    <source>
        <dbReference type="ARBA" id="ARBA00009861"/>
    </source>
</evidence>
<name>A0AAD8JDS3_9APIA</name>
<accession>A0AAD8JDS3</accession>
<reference evidence="3" key="2">
    <citation type="submission" date="2023-05" db="EMBL/GenBank/DDBJ databases">
        <authorList>
            <person name="Schelkunov M.I."/>
        </authorList>
    </citation>
    <scope>NUCLEOTIDE SEQUENCE</scope>
    <source>
        <strain evidence="3">Hsosn_3</strain>
        <tissue evidence="3">Leaf</tissue>
    </source>
</reference>
<dbReference type="EMBL" id="JAUIZM010000001">
    <property type="protein sequence ID" value="KAK1402680.1"/>
    <property type="molecule type" value="Genomic_DNA"/>
</dbReference>
<dbReference type="AlphaFoldDB" id="A0AAD8JDS3"/>
<evidence type="ECO:0000313" key="4">
    <source>
        <dbReference type="Proteomes" id="UP001237642"/>
    </source>
</evidence>
<proteinExistence type="inferred from homology"/>
<dbReference type="Gene3D" id="3.30.559.10">
    <property type="entry name" value="Chloramphenicol acetyltransferase-like domain"/>
    <property type="match status" value="2"/>
</dbReference>
<dbReference type="PANTHER" id="PTHR31147">
    <property type="entry name" value="ACYL TRANSFERASE 4"/>
    <property type="match status" value="1"/>
</dbReference>
<protein>
    <submittedName>
        <fullName evidence="3">Benzyl alcohol O-benzoyltransferase</fullName>
    </submittedName>
</protein>
<dbReference type="PANTHER" id="PTHR31147:SF66">
    <property type="entry name" value="OS05G0315700 PROTEIN"/>
    <property type="match status" value="1"/>
</dbReference>
<comment type="caution">
    <text evidence="3">The sequence shown here is derived from an EMBL/GenBank/DDBJ whole genome shotgun (WGS) entry which is preliminary data.</text>
</comment>
<reference evidence="3" key="1">
    <citation type="submission" date="2023-02" db="EMBL/GenBank/DDBJ databases">
        <title>Genome of toxic invasive species Heracleum sosnowskyi carries increased number of genes despite the absence of recent whole-genome duplications.</title>
        <authorList>
            <person name="Schelkunov M."/>
            <person name="Shtratnikova V."/>
            <person name="Makarenko M."/>
            <person name="Klepikova A."/>
            <person name="Omelchenko D."/>
            <person name="Novikova G."/>
            <person name="Obukhova E."/>
            <person name="Bogdanov V."/>
            <person name="Penin A."/>
            <person name="Logacheva M."/>
        </authorList>
    </citation>
    <scope>NUCLEOTIDE SEQUENCE</scope>
    <source>
        <strain evidence="3">Hsosn_3</strain>
        <tissue evidence="3">Leaf</tissue>
    </source>
</reference>
<dbReference type="GO" id="GO:0016740">
    <property type="term" value="F:transferase activity"/>
    <property type="evidence" value="ECO:0007669"/>
    <property type="project" value="UniProtKB-KW"/>
</dbReference>
<evidence type="ECO:0000256" key="2">
    <source>
        <dbReference type="ARBA" id="ARBA00022679"/>
    </source>
</evidence>